<accession>A0A2C9UFB4</accession>
<reference evidence="14" key="1">
    <citation type="journal article" date="2016" name="Nat. Biotechnol.">
        <title>Sequencing wild and cultivated cassava and related species reveals extensive interspecific hybridization and genetic diversity.</title>
        <authorList>
            <person name="Bredeson J.V."/>
            <person name="Lyons J.B."/>
            <person name="Prochnik S.E."/>
            <person name="Wu G.A."/>
            <person name="Ha C.M."/>
            <person name="Edsinger-Gonzales E."/>
            <person name="Grimwood J."/>
            <person name="Schmutz J."/>
            <person name="Rabbi I.Y."/>
            <person name="Egesi C."/>
            <person name="Nauluvula P."/>
            <person name="Lebot V."/>
            <person name="Ndunguru J."/>
            <person name="Mkamilo G."/>
            <person name="Bart R.S."/>
            <person name="Setter T.L."/>
            <person name="Gleadow R.M."/>
            <person name="Kulakow P."/>
            <person name="Ferguson M.E."/>
            <person name="Rounsley S."/>
            <person name="Rokhsar D.S."/>
        </authorList>
    </citation>
    <scope>NUCLEOTIDE SEQUENCE [LARGE SCALE GENOMIC DNA]</scope>
    <source>
        <strain evidence="14">cv. AM560-2</strain>
    </source>
</reference>
<keyword evidence="5" id="KW-0938">Abscisic acid signaling pathway</keyword>
<evidence type="ECO:0000256" key="7">
    <source>
        <dbReference type="ARBA" id="ARBA00022837"/>
    </source>
</evidence>
<keyword evidence="10" id="KW-0539">Nucleus</keyword>
<dbReference type="PANTHER" id="PTHR45933">
    <property type="entry name" value="PROTEIN C2-DOMAIN ABA-RELATED 4"/>
    <property type="match status" value="1"/>
</dbReference>
<dbReference type="GO" id="GO:0046872">
    <property type="term" value="F:metal ion binding"/>
    <property type="evidence" value="ECO:0007669"/>
    <property type="project" value="UniProtKB-KW"/>
</dbReference>
<dbReference type="EMBL" id="CM004401">
    <property type="protein sequence ID" value="OAY29255.1"/>
    <property type="molecule type" value="Genomic_DNA"/>
</dbReference>
<dbReference type="InterPro" id="IPR044562">
    <property type="entry name" value="CAR1-11"/>
</dbReference>
<comment type="caution">
    <text evidence="13">The sequence shown here is derived from an EMBL/GenBank/DDBJ whole genome shotgun (WGS) entry which is preliminary data.</text>
</comment>
<dbReference type="Proteomes" id="UP000091857">
    <property type="component" value="Chromosome 15"/>
</dbReference>
<evidence type="ECO:0000256" key="8">
    <source>
        <dbReference type="ARBA" id="ARBA00023121"/>
    </source>
</evidence>
<name>A0A2C9UFB4_MANES</name>
<dbReference type="OrthoDB" id="73919at2759"/>
<evidence type="ECO:0000313" key="13">
    <source>
        <dbReference type="EMBL" id="OAY29255.1"/>
    </source>
</evidence>
<dbReference type="GO" id="GO:0009738">
    <property type="term" value="P:abscisic acid-activated signaling pathway"/>
    <property type="evidence" value="ECO:0007669"/>
    <property type="project" value="UniProtKB-KW"/>
</dbReference>
<dbReference type="Pfam" id="PF00168">
    <property type="entry name" value="C2"/>
    <property type="match status" value="1"/>
</dbReference>
<dbReference type="InterPro" id="IPR000008">
    <property type="entry name" value="C2_dom"/>
</dbReference>
<keyword evidence="8" id="KW-0446">Lipid-binding</keyword>
<dbReference type="PROSITE" id="PS50004">
    <property type="entry name" value="C2"/>
    <property type="match status" value="1"/>
</dbReference>
<gene>
    <name evidence="13" type="ORF">MANES_15G130500v8</name>
</gene>
<dbReference type="GO" id="GO:0005886">
    <property type="term" value="C:plasma membrane"/>
    <property type="evidence" value="ECO:0007669"/>
    <property type="project" value="UniProtKB-SubCell"/>
</dbReference>
<evidence type="ECO:0000256" key="1">
    <source>
        <dbReference type="ARBA" id="ARBA00004123"/>
    </source>
</evidence>
<comment type="subcellular location">
    <subcellularLocation>
        <location evidence="2">Cell membrane</location>
    </subcellularLocation>
    <subcellularLocation>
        <location evidence="1">Nucleus</location>
    </subcellularLocation>
</comment>
<keyword evidence="9" id="KW-0472">Membrane</keyword>
<keyword evidence="7" id="KW-0106">Calcium</keyword>
<evidence type="ECO:0000259" key="12">
    <source>
        <dbReference type="PROSITE" id="PS50004"/>
    </source>
</evidence>
<evidence type="ECO:0000256" key="4">
    <source>
        <dbReference type="ARBA" id="ARBA00022475"/>
    </source>
</evidence>
<dbReference type="AlphaFoldDB" id="A0A2C9UFB4"/>
<evidence type="ECO:0000256" key="10">
    <source>
        <dbReference type="ARBA" id="ARBA00023242"/>
    </source>
</evidence>
<keyword evidence="6" id="KW-0479">Metal-binding</keyword>
<keyword evidence="14" id="KW-1185">Reference proteome</keyword>
<keyword evidence="3" id="KW-0343">GTPase activation</keyword>
<evidence type="ECO:0000256" key="9">
    <source>
        <dbReference type="ARBA" id="ARBA00023136"/>
    </source>
</evidence>
<evidence type="ECO:0000256" key="11">
    <source>
        <dbReference type="ARBA" id="ARBA00024037"/>
    </source>
</evidence>
<comment type="similarity">
    <text evidence="11">Belongs to the plant CAR protein family.</text>
</comment>
<feature type="domain" description="C2" evidence="12">
    <location>
        <begin position="1"/>
        <end position="104"/>
    </location>
</feature>
<evidence type="ECO:0000256" key="2">
    <source>
        <dbReference type="ARBA" id="ARBA00004236"/>
    </source>
</evidence>
<evidence type="ECO:0000256" key="5">
    <source>
        <dbReference type="ARBA" id="ARBA00022682"/>
    </source>
</evidence>
<dbReference type="GO" id="GO:0005634">
    <property type="term" value="C:nucleus"/>
    <property type="evidence" value="ECO:0007669"/>
    <property type="project" value="UniProtKB-SubCell"/>
</dbReference>
<dbReference type="GO" id="GO:0008289">
    <property type="term" value="F:lipid binding"/>
    <property type="evidence" value="ECO:0007669"/>
    <property type="project" value="UniProtKB-KW"/>
</dbReference>
<dbReference type="SMART" id="SM00239">
    <property type="entry name" value="C2"/>
    <property type="match status" value="1"/>
</dbReference>
<dbReference type="GO" id="GO:0005096">
    <property type="term" value="F:GTPase activator activity"/>
    <property type="evidence" value="ECO:0007669"/>
    <property type="project" value="UniProtKB-KW"/>
</dbReference>
<dbReference type="SUPFAM" id="SSF49562">
    <property type="entry name" value="C2 domain (Calcium/lipid-binding domain, CaLB)"/>
    <property type="match status" value="1"/>
</dbReference>
<evidence type="ECO:0000256" key="6">
    <source>
        <dbReference type="ARBA" id="ARBA00022723"/>
    </source>
</evidence>
<dbReference type="CDD" id="cd04038">
    <property type="entry name" value="C2_ArfGAP"/>
    <property type="match status" value="1"/>
</dbReference>
<organism evidence="13 14">
    <name type="scientific">Manihot esculenta</name>
    <name type="common">Cassava</name>
    <name type="synonym">Jatropha manihot</name>
    <dbReference type="NCBI Taxonomy" id="3983"/>
    <lineage>
        <taxon>Eukaryota</taxon>
        <taxon>Viridiplantae</taxon>
        <taxon>Streptophyta</taxon>
        <taxon>Embryophyta</taxon>
        <taxon>Tracheophyta</taxon>
        <taxon>Spermatophyta</taxon>
        <taxon>Magnoliopsida</taxon>
        <taxon>eudicotyledons</taxon>
        <taxon>Gunneridae</taxon>
        <taxon>Pentapetalae</taxon>
        <taxon>rosids</taxon>
        <taxon>fabids</taxon>
        <taxon>Malpighiales</taxon>
        <taxon>Euphorbiaceae</taxon>
        <taxon>Crotonoideae</taxon>
        <taxon>Manihoteae</taxon>
        <taxon>Manihot</taxon>
    </lineage>
</organism>
<dbReference type="Gene3D" id="2.60.40.150">
    <property type="entry name" value="C2 domain"/>
    <property type="match status" value="1"/>
</dbReference>
<proteinExistence type="inferred from homology"/>
<protein>
    <recommendedName>
        <fullName evidence="12">C2 domain-containing protein</fullName>
    </recommendedName>
</protein>
<evidence type="ECO:0000313" key="14">
    <source>
        <dbReference type="Proteomes" id="UP000091857"/>
    </source>
</evidence>
<dbReference type="PANTHER" id="PTHR45933:SF12">
    <property type="entry name" value="PROTEIN C2-DOMAIN ABA-RELATED 9"/>
    <property type="match status" value="1"/>
</dbReference>
<keyword evidence="4" id="KW-1003">Cell membrane</keyword>
<sequence>MENVLGLLIIGVRRGINLAVRDIGSSDPYVIITSGRQKLKTRVVKRNCNPQWNEDLTLTITDIHAPIKLEVYDKDTFTGDDKMGDAEIDIRPYIASLKMGFQKLPNGCALKRVPPTMSNCLADESSIVWNNGEITQDMLIRLRNVESGEVELRLKWVHIPGCKGLENEDSGSPQYIKGETFTIGKKHS</sequence>
<dbReference type="InterPro" id="IPR035892">
    <property type="entry name" value="C2_domain_sf"/>
</dbReference>
<dbReference type="Gramene" id="Manes.15G130500.1.v8.1">
    <property type="protein sequence ID" value="Manes.15G130500.1.v8.1.CDS"/>
    <property type="gene ID" value="Manes.15G130500.v8.1"/>
</dbReference>
<evidence type="ECO:0000256" key="3">
    <source>
        <dbReference type="ARBA" id="ARBA00022468"/>
    </source>
</evidence>